<dbReference type="Proteomes" id="UP000887116">
    <property type="component" value="Unassembled WGS sequence"/>
</dbReference>
<sequence length="101" mass="11545">MHPELLFSAGKPNGLRCSQANLVTSGIRWLPHVSFEAPYLPSLSRAIMLRSALSASPICRCGPRRSVFSPRWEVMPGYSYWVRFRLRTSEVTTLQNLRFFS</sequence>
<comment type="caution">
    <text evidence="1">The sequence shown here is derived from an EMBL/GenBank/DDBJ whole genome shotgun (WGS) entry which is preliminary data.</text>
</comment>
<dbReference type="EMBL" id="BMAO01030681">
    <property type="protein sequence ID" value="GFQ69591.1"/>
    <property type="molecule type" value="Genomic_DNA"/>
</dbReference>
<keyword evidence="2" id="KW-1185">Reference proteome</keyword>
<evidence type="ECO:0000313" key="2">
    <source>
        <dbReference type="Proteomes" id="UP000887116"/>
    </source>
</evidence>
<dbReference type="AlphaFoldDB" id="A0A8X6KCI1"/>
<reference evidence="1" key="1">
    <citation type="submission" date="2020-07" db="EMBL/GenBank/DDBJ databases">
        <title>Multicomponent nature underlies the extraordinary mechanical properties of spider dragline silk.</title>
        <authorList>
            <person name="Kono N."/>
            <person name="Nakamura H."/>
            <person name="Mori M."/>
            <person name="Yoshida Y."/>
            <person name="Ohtoshi R."/>
            <person name="Malay A.D."/>
            <person name="Moran D.A.P."/>
            <person name="Tomita M."/>
            <person name="Numata K."/>
            <person name="Arakawa K."/>
        </authorList>
    </citation>
    <scope>NUCLEOTIDE SEQUENCE</scope>
</reference>
<name>A0A8X6KCI1_TRICU</name>
<evidence type="ECO:0000313" key="1">
    <source>
        <dbReference type="EMBL" id="GFQ69591.1"/>
    </source>
</evidence>
<organism evidence="1 2">
    <name type="scientific">Trichonephila clavata</name>
    <name type="common">Joro spider</name>
    <name type="synonym">Nephila clavata</name>
    <dbReference type="NCBI Taxonomy" id="2740835"/>
    <lineage>
        <taxon>Eukaryota</taxon>
        <taxon>Metazoa</taxon>
        <taxon>Ecdysozoa</taxon>
        <taxon>Arthropoda</taxon>
        <taxon>Chelicerata</taxon>
        <taxon>Arachnida</taxon>
        <taxon>Araneae</taxon>
        <taxon>Araneomorphae</taxon>
        <taxon>Entelegynae</taxon>
        <taxon>Araneoidea</taxon>
        <taxon>Nephilidae</taxon>
        <taxon>Trichonephila</taxon>
    </lineage>
</organism>
<accession>A0A8X6KCI1</accession>
<proteinExistence type="predicted"/>
<protein>
    <submittedName>
        <fullName evidence="1">Uncharacterized protein</fullName>
    </submittedName>
</protein>
<gene>
    <name evidence="1" type="ORF">TNCT_549281</name>
</gene>